<keyword evidence="2" id="KW-0732">Signal</keyword>
<evidence type="ECO:0008006" key="5">
    <source>
        <dbReference type="Google" id="ProtNLM"/>
    </source>
</evidence>
<keyword evidence="1" id="KW-0472">Membrane</keyword>
<accession>A0ABR2HXG7</accession>
<dbReference type="SUPFAM" id="SSF49785">
    <property type="entry name" value="Galactose-binding domain-like"/>
    <property type="match status" value="3"/>
</dbReference>
<dbReference type="Proteomes" id="UP001470230">
    <property type="component" value="Unassembled WGS sequence"/>
</dbReference>
<feature type="chain" id="PRO_5045909160" description="Right handed beta helix domain-containing protein" evidence="2">
    <location>
        <begin position="21"/>
        <end position="1524"/>
    </location>
</feature>
<gene>
    <name evidence="3" type="ORF">M9Y10_016892</name>
</gene>
<feature type="transmembrane region" description="Helical" evidence="1">
    <location>
        <begin position="1490"/>
        <end position="1510"/>
    </location>
</feature>
<dbReference type="SUPFAM" id="SSF51126">
    <property type="entry name" value="Pectin lyase-like"/>
    <property type="match status" value="1"/>
</dbReference>
<dbReference type="SUPFAM" id="SSF69349">
    <property type="entry name" value="Phage fibre proteins"/>
    <property type="match status" value="1"/>
</dbReference>
<protein>
    <recommendedName>
        <fullName evidence="5">Right handed beta helix domain-containing protein</fullName>
    </recommendedName>
</protein>
<dbReference type="InterPro" id="IPR008979">
    <property type="entry name" value="Galactose-bd-like_sf"/>
</dbReference>
<dbReference type="InterPro" id="IPR029058">
    <property type="entry name" value="AB_hydrolase_fold"/>
</dbReference>
<dbReference type="Gene3D" id="3.40.50.1820">
    <property type="entry name" value="alpha/beta hydrolase"/>
    <property type="match status" value="1"/>
</dbReference>
<evidence type="ECO:0000313" key="3">
    <source>
        <dbReference type="EMBL" id="KAK8854332.1"/>
    </source>
</evidence>
<proteinExistence type="predicted"/>
<evidence type="ECO:0000256" key="1">
    <source>
        <dbReference type="SAM" id="Phobius"/>
    </source>
</evidence>
<organism evidence="3 4">
    <name type="scientific">Tritrichomonas musculus</name>
    <dbReference type="NCBI Taxonomy" id="1915356"/>
    <lineage>
        <taxon>Eukaryota</taxon>
        <taxon>Metamonada</taxon>
        <taxon>Parabasalia</taxon>
        <taxon>Tritrichomonadida</taxon>
        <taxon>Tritrichomonadidae</taxon>
        <taxon>Tritrichomonas</taxon>
    </lineage>
</organism>
<keyword evidence="1" id="KW-1133">Transmembrane helix</keyword>
<reference evidence="3 4" key="1">
    <citation type="submission" date="2024-04" db="EMBL/GenBank/DDBJ databases">
        <title>Tritrichomonas musculus Genome.</title>
        <authorList>
            <person name="Alves-Ferreira E."/>
            <person name="Grigg M."/>
            <person name="Lorenzi H."/>
            <person name="Galac M."/>
        </authorList>
    </citation>
    <scope>NUCLEOTIDE SEQUENCE [LARGE SCALE GENOMIC DNA]</scope>
    <source>
        <strain evidence="3 4">EAF2021</strain>
    </source>
</reference>
<sequence length="1524" mass="173580">MILLLGSFAFCLKPIYFVAGFGDSSIYFPLKSSINEDCPPGINNILIQKANKYNIHSMSNYTKCIAKLLQVQYNKKVIYLPEMQVDNIIIGNNSICTDIFNKIIGKMIDFGYFYNNNYFTVDYNYFLHPVTSYDVYDKLKRKIEQDYTHNGEKAIFISYDQGTSFTSIFLSNYSRSEWVKQYIDSVIFLDPTFAGLSTISHLYSQSLYPFISNDEFIKSLMKMPGLHIRLPNYAIYENFSINYENKIYPFNASHVFEFLKEHGKVDDESELIFKAEAEKYLKVPVPEPPIPSLIIFNDVKSQTVNRQLITFFNDSKNEPFSPEGSLYACAKWRTVKCLSIRPDRNQSSILQSQQATDAIIDHIKERNLNKDFKKINRETIYKDNKEMIHKDNNNKVKKDGRETIYKDNNEMINKDNNNKVKENSREAIYKDNNEMINKDKNKKVKENSREAIYKDNNEMINKDKNKKVKKNSREAIYKDNNEMINKDKNKKVNQEMFNKEKVINADNVISFTEVMGNFSDEGYVNSHMVDSAKFRFSAPSGHKNYQLSYAFDSNPNTLYVSSVANSDTFNNRLSINFTKSVTLEAILYDPKYSTDGDTGTFQGFPNVVNVYSSIGNEPLTLKATFTGNPVYQWTRIQYVFPDMIECDKLILEFANVTKQTIVGDTNSLVICNLFFIQHYDKEPSSIASISGKYSNNGYFNKCVISSSEFTYSAPTGMINHRISDAFDGNESTYYISGIDNTNIFYNTIIINFTKTVSLEAFIYVPVFNTNGNTRIFHGFPTVLNVYSSIGNNNFTLVTTFIGIPLHTWNKVQFVFPEIIECDKLKLEFVDVTYQFIVGNSKSPVIEDLYLIRYLKTYQINEVTGKNKINGYVYSANVGQSKFDFSGQEGMPNYPLNNAFDGTPDTCYISSISNNATYSNKIVIEFTETVALEAMLYDPFYDDELMIHGCPTILYIYSSTGNETLSLNYIFIGDSLYEGARLQFVFPEIIECDKIVLEFGDVTEQTVFGNSKSPIICNLFFIQKVETTYFTEASKDYLDNNYVSLHTIDLSKFTCDAPEGVTNYPLSNAFDGNSSTFYISSISNNYTYYNNISISFSESVFLEAFLYDPSYFTFSNKREFQGFPTGIRVYVSNNEQLLSLNTIFIGEPVYPWTRIQFVFPKIIECDKLVLEFVDVSKQGLFNNQSNPTIAGLYFISPNISTIQPSVPTPIYIADLCEPGSRCDYNGKEGEQICVIINSSGFKNIVNSDDGGAIRITNAGIICQEMSFDDCQSKEGGGGALYIDSSHIVDIEKVDFVNCKANFGGGIYVYSTSNDERVKIIECSFTSCQSLSDASNASTGGSAIYITSRMSIITDCKFINNLESQVKIYNSFVRQNGVILEHRKLPRNDVKYCRFEIGKHSKSSLFYVGGPDGVNCFVKSSVFVGQIHGRNYHIDGELLSKFAPKIVVDFCKFSTDHSHSINVKSSNDYCVFQLQKQFFNYNEAKETNKIEIFTFSIIILAAVIVIVIIFIFKKKMDSSNMEILAS</sequence>
<dbReference type="EMBL" id="JAPFFF010000021">
    <property type="protein sequence ID" value="KAK8854332.1"/>
    <property type="molecule type" value="Genomic_DNA"/>
</dbReference>
<keyword evidence="1" id="KW-0812">Transmembrane</keyword>
<keyword evidence="4" id="KW-1185">Reference proteome</keyword>
<dbReference type="Gene3D" id="2.60.120.260">
    <property type="entry name" value="Galactose-binding domain-like"/>
    <property type="match status" value="4"/>
</dbReference>
<dbReference type="InterPro" id="IPR003386">
    <property type="entry name" value="LACT/PDAT_acylTrfase"/>
</dbReference>
<evidence type="ECO:0000256" key="2">
    <source>
        <dbReference type="SAM" id="SignalP"/>
    </source>
</evidence>
<comment type="caution">
    <text evidence="3">The sequence shown here is derived from an EMBL/GenBank/DDBJ whole genome shotgun (WGS) entry which is preliminary data.</text>
</comment>
<feature type="signal peptide" evidence="2">
    <location>
        <begin position="1"/>
        <end position="20"/>
    </location>
</feature>
<evidence type="ECO:0000313" key="4">
    <source>
        <dbReference type="Proteomes" id="UP001470230"/>
    </source>
</evidence>
<dbReference type="InterPro" id="IPR011050">
    <property type="entry name" value="Pectin_lyase_fold/virulence"/>
</dbReference>
<dbReference type="Pfam" id="PF02450">
    <property type="entry name" value="LCAT"/>
    <property type="match status" value="1"/>
</dbReference>
<name>A0ABR2HXG7_9EUKA</name>